<dbReference type="AlphaFoldDB" id="A0A5K4F6Z1"/>
<dbReference type="InParanoid" id="A0A5K4F6Z1"/>
<evidence type="ECO:0000313" key="3">
    <source>
        <dbReference type="WBParaSite" id="Smp_327700.1"/>
    </source>
</evidence>
<protein>
    <submittedName>
        <fullName evidence="3">Secreted protein</fullName>
    </submittedName>
</protein>
<evidence type="ECO:0000256" key="1">
    <source>
        <dbReference type="SAM" id="SignalP"/>
    </source>
</evidence>
<reference evidence="2" key="1">
    <citation type="journal article" date="2012" name="PLoS Negl. Trop. Dis.">
        <title>A systematically improved high quality genome and transcriptome of the human blood fluke Schistosoma mansoni.</title>
        <authorList>
            <person name="Protasio A.V."/>
            <person name="Tsai I.J."/>
            <person name="Babbage A."/>
            <person name="Nichol S."/>
            <person name="Hunt M."/>
            <person name="Aslett M.A."/>
            <person name="De Silva N."/>
            <person name="Velarde G.S."/>
            <person name="Anderson T.J."/>
            <person name="Clark R.C."/>
            <person name="Davidson C."/>
            <person name="Dillon G.P."/>
            <person name="Holroyd N.E."/>
            <person name="LoVerde P.T."/>
            <person name="Lloyd C."/>
            <person name="McQuillan J."/>
            <person name="Oliveira G."/>
            <person name="Otto T.D."/>
            <person name="Parker-Manuel S.J."/>
            <person name="Quail M.A."/>
            <person name="Wilson R.A."/>
            <person name="Zerlotini A."/>
            <person name="Dunne D.W."/>
            <person name="Berriman M."/>
        </authorList>
    </citation>
    <scope>NUCLEOTIDE SEQUENCE [LARGE SCALE GENOMIC DNA]</scope>
    <source>
        <strain evidence="2">Puerto Rican</strain>
    </source>
</reference>
<evidence type="ECO:0000313" key="2">
    <source>
        <dbReference type="Proteomes" id="UP000008854"/>
    </source>
</evidence>
<accession>A0A5K4F6Z1</accession>
<keyword evidence="2" id="KW-1185">Reference proteome</keyword>
<feature type="chain" id="PRO_5024412382" evidence="1">
    <location>
        <begin position="25"/>
        <end position="84"/>
    </location>
</feature>
<sequence length="84" mass="9462">MNTVLFLSVVSCLICSMVIPNVEGYGYWFGVDDEQQIVVPMRVVRFAQGYLVCMCITSRVDQVQTLPPPLSICPFCVNSRRIQS</sequence>
<keyword evidence="1" id="KW-0732">Signal</keyword>
<dbReference type="WBParaSite" id="Smp_327700.1">
    <property type="protein sequence ID" value="Smp_327700.1"/>
    <property type="gene ID" value="Smp_327700"/>
</dbReference>
<feature type="signal peptide" evidence="1">
    <location>
        <begin position="1"/>
        <end position="24"/>
    </location>
</feature>
<organism evidence="2 3">
    <name type="scientific">Schistosoma mansoni</name>
    <name type="common">Blood fluke</name>
    <dbReference type="NCBI Taxonomy" id="6183"/>
    <lineage>
        <taxon>Eukaryota</taxon>
        <taxon>Metazoa</taxon>
        <taxon>Spiralia</taxon>
        <taxon>Lophotrochozoa</taxon>
        <taxon>Platyhelminthes</taxon>
        <taxon>Trematoda</taxon>
        <taxon>Digenea</taxon>
        <taxon>Strigeidida</taxon>
        <taxon>Schistosomatoidea</taxon>
        <taxon>Schistosomatidae</taxon>
        <taxon>Schistosoma</taxon>
    </lineage>
</organism>
<proteinExistence type="predicted"/>
<dbReference type="Proteomes" id="UP000008854">
    <property type="component" value="Unassembled WGS sequence"/>
</dbReference>
<reference evidence="3" key="2">
    <citation type="submission" date="2019-11" db="UniProtKB">
        <authorList>
            <consortium name="WormBaseParasite"/>
        </authorList>
    </citation>
    <scope>IDENTIFICATION</scope>
    <source>
        <strain evidence="3">Puerto Rican</strain>
    </source>
</reference>
<name>A0A5K4F6Z1_SCHMA</name>